<dbReference type="CDD" id="cd01805">
    <property type="entry name" value="Ubl_Rad23"/>
    <property type="match status" value="1"/>
</dbReference>
<dbReference type="InterPro" id="IPR004806">
    <property type="entry name" value="Rad23"/>
</dbReference>
<name>E0YL18_POLVA</name>
<dbReference type="SUPFAM" id="SSF54236">
    <property type="entry name" value="Ubiquitin-like"/>
    <property type="match status" value="1"/>
</dbReference>
<dbReference type="InterPro" id="IPR000626">
    <property type="entry name" value="Ubiquitin-like_dom"/>
</dbReference>
<keyword evidence="4 5" id="KW-0539">Nucleus</keyword>
<evidence type="ECO:0000256" key="4">
    <source>
        <dbReference type="ARBA" id="ARBA00023242"/>
    </source>
</evidence>
<evidence type="ECO:0000256" key="3">
    <source>
        <dbReference type="ARBA" id="ARBA00023204"/>
    </source>
</evidence>
<feature type="domain" description="UBA" evidence="7">
    <location>
        <begin position="339"/>
        <end position="379"/>
    </location>
</feature>
<dbReference type="PRINTS" id="PR01839">
    <property type="entry name" value="RAD23PROTEIN"/>
</dbReference>
<sequence length="383" mass="41360">MWITIKNLQQQTIKLEFDESQTVQKLKEKIESELGKEYPASQQKLIYAGCILDDDKTIESYKVDEKKFIVVMVKKATVAAAAAPEKEEAGKTITNESTTEKKKEDTPASKSTTTASSTSSPSKSSSEQSQQPAAAQETASGGAAASQSQIAQAEANLVMGENYNTMVQNIMEMGYDRDSVVRALNASFNNPERAVEYLITGIPEMALQDRPAPVGGNEQSGGGGGNIGAALDRSSNLASSGESGGNDESPLAFLRRQAQFQQMRNVIQQNPEMLNAVLQQIGQANPALLQLISENQEAFVNMLNESEDGRQAPSGGNDDDDRGNFGGLLDVGSVPEFTQQDREAIERLKALGFPDELVVQAYIACEKNENLAANFLLSQTFDD</sequence>
<comment type="similarity">
    <text evidence="5">Belongs to the RAD23 family.</text>
</comment>
<feature type="region of interest" description="Disordered" evidence="6">
    <location>
        <begin position="212"/>
        <end position="249"/>
    </location>
</feature>
<dbReference type="Pfam" id="PF00240">
    <property type="entry name" value="ubiquitin"/>
    <property type="match status" value="1"/>
</dbReference>
<dbReference type="GO" id="GO:0005654">
    <property type="term" value="C:nucleoplasm"/>
    <property type="evidence" value="ECO:0007669"/>
    <property type="project" value="TreeGrafter"/>
</dbReference>
<dbReference type="InterPro" id="IPR006636">
    <property type="entry name" value="STI1_HS-bd"/>
</dbReference>
<keyword evidence="3 5" id="KW-0234">DNA repair</keyword>
<feature type="region of interest" description="Disordered" evidence="6">
    <location>
        <begin position="81"/>
        <end position="147"/>
    </location>
</feature>
<evidence type="ECO:0000256" key="2">
    <source>
        <dbReference type="ARBA" id="ARBA00022763"/>
    </source>
</evidence>
<dbReference type="EMBL" id="HM062772">
    <property type="protein sequence ID" value="ADM26628.1"/>
    <property type="molecule type" value="mRNA"/>
</dbReference>
<dbReference type="InterPro" id="IPR015360">
    <property type="entry name" value="XPC-bd"/>
</dbReference>
<dbReference type="FunFam" id="1.10.8.10:FF:000003">
    <property type="entry name" value="UV excision repair protein RAD23 homolog"/>
    <property type="match status" value="1"/>
</dbReference>
<dbReference type="AlphaFoldDB" id="E0YL18"/>
<proteinExistence type="evidence at transcript level"/>
<dbReference type="Gene3D" id="3.10.20.90">
    <property type="entry name" value="Phosphatidylinositol 3-kinase Catalytic Subunit, Chain A, domain 1"/>
    <property type="match status" value="1"/>
</dbReference>
<comment type="subcellular location">
    <subcellularLocation>
        <location evidence="5">Nucleus</location>
    </subcellularLocation>
    <subcellularLocation>
        <location evidence="5">Cytoplasm</location>
    </subcellularLocation>
</comment>
<dbReference type="Gene3D" id="1.10.8.10">
    <property type="entry name" value="DNA helicase RuvA subunit, C-terminal domain"/>
    <property type="match status" value="2"/>
</dbReference>
<dbReference type="FunFam" id="1.10.8.10:FF:000002">
    <property type="entry name" value="UV excision repair protein RAD23 homolog"/>
    <property type="match status" value="1"/>
</dbReference>
<keyword evidence="5" id="KW-0963">Cytoplasm</keyword>
<reference evidence="9" key="1">
    <citation type="journal article" date="2010" name="PLoS ONE">
        <title>Anhydrobiosis-associated nuclear DNA damage and repair in the sleeping chironomid: linkage with radioresistance.</title>
        <authorList>
            <person name="Gusev O."/>
            <person name="Nakahara Y."/>
            <person name="Vanyagina V."/>
            <person name="Malutina L."/>
            <person name="Cornette R."/>
            <person name="Sakashita T."/>
            <person name="Hamada N."/>
            <person name="Kikawada T."/>
            <person name="Kobayashi Y."/>
            <person name="Okuda T."/>
        </authorList>
    </citation>
    <scope>NUCLEOTIDE SEQUENCE</scope>
</reference>
<feature type="compositionally biased region" description="Low complexity" evidence="6">
    <location>
        <begin position="108"/>
        <end position="147"/>
    </location>
</feature>
<evidence type="ECO:0000256" key="6">
    <source>
        <dbReference type="SAM" id="MobiDB-lite"/>
    </source>
</evidence>
<dbReference type="GO" id="GO:0005829">
    <property type="term" value="C:cytosol"/>
    <property type="evidence" value="ECO:0007669"/>
    <property type="project" value="TreeGrafter"/>
</dbReference>
<dbReference type="FunFam" id="1.10.10.540:FF:000001">
    <property type="entry name" value="UV excision repair protein RAD23 B"/>
    <property type="match status" value="1"/>
</dbReference>
<evidence type="ECO:0000259" key="7">
    <source>
        <dbReference type="PROSITE" id="PS50030"/>
    </source>
</evidence>
<dbReference type="GO" id="GO:0031593">
    <property type="term" value="F:polyubiquitin modification-dependent protein binding"/>
    <property type="evidence" value="ECO:0007669"/>
    <property type="project" value="UniProtKB-UniRule"/>
</dbReference>
<feature type="domain" description="Ubiquitin-like" evidence="8">
    <location>
        <begin position="1"/>
        <end position="75"/>
    </location>
</feature>
<dbReference type="InterPro" id="IPR015940">
    <property type="entry name" value="UBA"/>
</dbReference>
<protein>
    <recommendedName>
        <fullName evidence="5">UV excision repair protein RAD23</fullName>
    </recommendedName>
</protein>
<dbReference type="Pfam" id="PF00627">
    <property type="entry name" value="UBA"/>
    <property type="match status" value="2"/>
</dbReference>
<evidence type="ECO:0000313" key="9">
    <source>
        <dbReference type="EMBL" id="ADM26628.1"/>
    </source>
</evidence>
<dbReference type="SMART" id="SM00165">
    <property type="entry name" value="UBA"/>
    <property type="match status" value="2"/>
</dbReference>
<feature type="domain" description="UBA" evidence="7">
    <location>
        <begin position="158"/>
        <end position="201"/>
    </location>
</feature>
<dbReference type="PANTHER" id="PTHR10621">
    <property type="entry name" value="UV EXCISION REPAIR PROTEIN RAD23"/>
    <property type="match status" value="1"/>
</dbReference>
<accession>E0YL18</accession>
<dbReference type="InterPro" id="IPR036353">
    <property type="entry name" value="XPC-bd_sf"/>
</dbReference>
<evidence type="ECO:0000259" key="8">
    <source>
        <dbReference type="PROSITE" id="PS50053"/>
    </source>
</evidence>
<dbReference type="PROSITE" id="PS50030">
    <property type="entry name" value="UBA"/>
    <property type="match status" value="2"/>
</dbReference>
<dbReference type="SUPFAM" id="SSF46934">
    <property type="entry name" value="UBA-like"/>
    <property type="match status" value="2"/>
</dbReference>
<keyword evidence="1" id="KW-0677">Repeat</keyword>
<feature type="compositionally biased region" description="Gly residues" evidence="6">
    <location>
        <begin position="218"/>
        <end position="227"/>
    </location>
</feature>
<keyword evidence="2 5" id="KW-0227">DNA damage</keyword>
<dbReference type="FunFam" id="3.10.20.90:FF:000254">
    <property type="entry name" value="UV excision repair protein Rad23"/>
    <property type="match status" value="1"/>
</dbReference>
<organism evidence="9">
    <name type="scientific">Polypedilum vanderplanki</name>
    <name type="common">Sleeping chironomid midge</name>
    <dbReference type="NCBI Taxonomy" id="319348"/>
    <lineage>
        <taxon>Eukaryota</taxon>
        <taxon>Metazoa</taxon>
        <taxon>Ecdysozoa</taxon>
        <taxon>Arthropoda</taxon>
        <taxon>Hexapoda</taxon>
        <taxon>Insecta</taxon>
        <taxon>Pterygota</taxon>
        <taxon>Neoptera</taxon>
        <taxon>Endopterygota</taxon>
        <taxon>Diptera</taxon>
        <taxon>Nematocera</taxon>
        <taxon>Chironomoidea</taxon>
        <taxon>Chironomidae</taxon>
        <taxon>Chironominae</taxon>
        <taxon>Polypedilum</taxon>
        <taxon>Polypedilum</taxon>
    </lineage>
</organism>
<dbReference type="GO" id="GO:0043130">
    <property type="term" value="F:ubiquitin binding"/>
    <property type="evidence" value="ECO:0007669"/>
    <property type="project" value="UniProtKB-UniRule"/>
</dbReference>
<dbReference type="NCBIfam" id="TIGR00601">
    <property type="entry name" value="rad23"/>
    <property type="match status" value="1"/>
</dbReference>
<dbReference type="SUPFAM" id="SSF101238">
    <property type="entry name" value="XPC-binding domain"/>
    <property type="match status" value="1"/>
</dbReference>
<dbReference type="InterPro" id="IPR029071">
    <property type="entry name" value="Ubiquitin-like_domsf"/>
</dbReference>
<dbReference type="GO" id="GO:0006289">
    <property type="term" value="P:nucleotide-excision repair"/>
    <property type="evidence" value="ECO:0007669"/>
    <property type="project" value="UniProtKB-UniRule"/>
</dbReference>
<dbReference type="SMART" id="SM00727">
    <property type="entry name" value="STI1"/>
    <property type="match status" value="1"/>
</dbReference>
<dbReference type="Gene3D" id="1.10.10.540">
    <property type="entry name" value="XPC-binding domain"/>
    <property type="match status" value="1"/>
</dbReference>
<evidence type="ECO:0000256" key="1">
    <source>
        <dbReference type="ARBA" id="ARBA00022737"/>
    </source>
</evidence>
<comment type="function">
    <text evidence="5">Multiubiquitin chain receptor involved in modulation of proteasomal degradation. Involved in nucleotide excision repair.</text>
</comment>
<dbReference type="CDD" id="cd14380">
    <property type="entry name" value="UBA2_Rad23"/>
    <property type="match status" value="1"/>
</dbReference>
<dbReference type="Pfam" id="PF09280">
    <property type="entry name" value="XPC-binding"/>
    <property type="match status" value="1"/>
</dbReference>
<dbReference type="PROSITE" id="PS50053">
    <property type="entry name" value="UBIQUITIN_2"/>
    <property type="match status" value="1"/>
</dbReference>
<dbReference type="PANTHER" id="PTHR10621:SF0">
    <property type="entry name" value="UV EXCISION REPAIR PROTEIN RAD23"/>
    <property type="match status" value="1"/>
</dbReference>
<evidence type="ECO:0000256" key="5">
    <source>
        <dbReference type="RuleBase" id="RU367049"/>
    </source>
</evidence>
<dbReference type="GO" id="GO:0070628">
    <property type="term" value="F:proteasome binding"/>
    <property type="evidence" value="ECO:0007669"/>
    <property type="project" value="TreeGrafter"/>
</dbReference>
<dbReference type="GO" id="GO:0003684">
    <property type="term" value="F:damaged DNA binding"/>
    <property type="evidence" value="ECO:0007669"/>
    <property type="project" value="UniProtKB-UniRule"/>
</dbReference>
<dbReference type="GO" id="GO:0043161">
    <property type="term" value="P:proteasome-mediated ubiquitin-dependent protein catabolic process"/>
    <property type="evidence" value="ECO:0007669"/>
    <property type="project" value="UniProtKB-UniRule"/>
</dbReference>
<dbReference type="InterPro" id="IPR009060">
    <property type="entry name" value="UBA-like_sf"/>
</dbReference>
<feature type="compositionally biased region" description="Basic and acidic residues" evidence="6">
    <location>
        <begin position="98"/>
        <end position="107"/>
    </location>
</feature>
<dbReference type="SMART" id="SM00213">
    <property type="entry name" value="UBQ"/>
    <property type="match status" value="1"/>
</dbReference>